<evidence type="ECO:0000256" key="7">
    <source>
        <dbReference type="RuleBase" id="RU369079"/>
    </source>
</evidence>
<dbReference type="InterPro" id="IPR010656">
    <property type="entry name" value="DctM"/>
</dbReference>
<reference evidence="9 10" key="1">
    <citation type="submission" date="2016-10" db="EMBL/GenBank/DDBJ databases">
        <authorList>
            <person name="de Groot N.N."/>
        </authorList>
    </citation>
    <scope>NUCLEOTIDE SEQUENCE [LARGE SCALE GENOMIC DNA]</scope>
    <source>
        <strain evidence="9 10">DSM 19548</strain>
    </source>
</reference>
<keyword evidence="5 7" id="KW-1133">Transmembrane helix</keyword>
<feature type="transmembrane region" description="Helical" evidence="7">
    <location>
        <begin position="259"/>
        <end position="277"/>
    </location>
</feature>
<feature type="transmembrane region" description="Helical" evidence="7">
    <location>
        <begin position="419"/>
        <end position="441"/>
    </location>
</feature>
<feature type="transmembrane region" description="Helical" evidence="7">
    <location>
        <begin position="15"/>
        <end position="48"/>
    </location>
</feature>
<dbReference type="PANTHER" id="PTHR33362:SF7">
    <property type="entry name" value="SLL1103 PROTEIN"/>
    <property type="match status" value="1"/>
</dbReference>
<dbReference type="AlphaFoldDB" id="A0A1I1K0R5"/>
<organism evidence="9 10">
    <name type="scientific">Tropicimonas isoalkanivorans</name>
    <dbReference type="NCBI Taxonomy" id="441112"/>
    <lineage>
        <taxon>Bacteria</taxon>
        <taxon>Pseudomonadati</taxon>
        <taxon>Pseudomonadota</taxon>
        <taxon>Alphaproteobacteria</taxon>
        <taxon>Rhodobacterales</taxon>
        <taxon>Roseobacteraceae</taxon>
        <taxon>Tropicimonas</taxon>
    </lineage>
</organism>
<gene>
    <name evidence="9" type="ORF">SAMN04488094_1067</name>
</gene>
<evidence type="ECO:0000256" key="3">
    <source>
        <dbReference type="ARBA" id="ARBA00022519"/>
    </source>
</evidence>
<dbReference type="GO" id="GO:0005886">
    <property type="term" value="C:plasma membrane"/>
    <property type="evidence" value="ECO:0007669"/>
    <property type="project" value="UniProtKB-SubCell"/>
</dbReference>
<protein>
    <recommendedName>
        <fullName evidence="7">TRAP transporter large permease protein</fullName>
    </recommendedName>
</protein>
<feature type="transmembrane region" description="Helical" evidence="7">
    <location>
        <begin position="230"/>
        <end position="253"/>
    </location>
</feature>
<evidence type="ECO:0000256" key="4">
    <source>
        <dbReference type="ARBA" id="ARBA00022692"/>
    </source>
</evidence>
<dbReference type="GO" id="GO:0022857">
    <property type="term" value="F:transmembrane transporter activity"/>
    <property type="evidence" value="ECO:0007669"/>
    <property type="project" value="UniProtKB-UniRule"/>
</dbReference>
<dbReference type="STRING" id="441112.SAMN04488094_1067"/>
<evidence type="ECO:0000256" key="1">
    <source>
        <dbReference type="ARBA" id="ARBA00004429"/>
    </source>
</evidence>
<sequence length="442" mass="46675">MGGLGMSAMGIEAGTYILVSSIFLLLLTGLPLAFVTGLVAMVFTFGWFGPNALPLITGRIYGFITEYSLVAVPMFVFMASLLDRSGIARDLFISMRILAGRLPGGVAVQTIVVAFFLAAMSGIIGGEIVLLGVLALPQMLRLGYDKSIAIGVVCAGGSLGTMIPPSIVLIIYGLIASVSIADTFAAAVTPGIILMVSYVAYVLFRCLRNPELGPPLPDSERLPKGERGKVIFTGMFWPVIIIGTVLGTIYGGIASVTEAAAMGVMGVLVATLFRGEFSTRLLREGAQHTIDTCGMIIWIGIGAAILVGVYNLMGGNRFVSASILGLDASPTVIIVVMMVILGILGLFLDWIGIAMLALPIFVPIIVELGYDPVWFGVLFAINMQVSFLSPPFGPAAFYLKGVAPPEISLGDIFKSLLPFIGIQIAVLTLLVAFPEMALWILD</sequence>
<evidence type="ECO:0000313" key="10">
    <source>
        <dbReference type="Proteomes" id="UP000198728"/>
    </source>
</evidence>
<feature type="transmembrane region" description="Helical" evidence="7">
    <location>
        <begin position="333"/>
        <end position="366"/>
    </location>
</feature>
<dbReference type="Pfam" id="PF06808">
    <property type="entry name" value="DctM"/>
    <property type="match status" value="1"/>
</dbReference>
<feature type="domain" description="TRAP C4-dicarboxylate transport system permease DctM subunit" evidence="8">
    <location>
        <begin position="21"/>
        <end position="436"/>
    </location>
</feature>
<comment type="subcellular location">
    <subcellularLocation>
        <location evidence="1 7">Cell inner membrane</location>
        <topology evidence="1 7">Multi-pass membrane protein</topology>
    </subcellularLocation>
</comment>
<proteinExistence type="inferred from homology"/>
<name>A0A1I1K0R5_9RHOB</name>
<dbReference type="EMBL" id="FOLG01000006">
    <property type="protein sequence ID" value="SFC54336.1"/>
    <property type="molecule type" value="Genomic_DNA"/>
</dbReference>
<comment type="function">
    <text evidence="7">Part of the tripartite ATP-independent periplasmic (TRAP) transport system.</text>
</comment>
<accession>A0A1I1K0R5</accession>
<feature type="transmembrane region" description="Helical" evidence="7">
    <location>
        <begin position="111"/>
        <end position="136"/>
    </location>
</feature>
<evidence type="ECO:0000256" key="6">
    <source>
        <dbReference type="ARBA" id="ARBA00023136"/>
    </source>
</evidence>
<keyword evidence="3 7" id="KW-0997">Cell inner membrane</keyword>
<keyword evidence="4 7" id="KW-0812">Transmembrane</keyword>
<feature type="transmembrane region" description="Helical" evidence="7">
    <location>
        <begin position="148"/>
        <end position="172"/>
    </location>
</feature>
<dbReference type="PANTHER" id="PTHR33362">
    <property type="entry name" value="SIALIC ACID TRAP TRANSPORTER PERMEASE PROTEIN SIAT-RELATED"/>
    <property type="match status" value="1"/>
</dbReference>
<keyword evidence="2" id="KW-1003">Cell membrane</keyword>
<comment type="subunit">
    <text evidence="7">The complex comprises the extracytoplasmic solute receptor protein and the two transmembrane proteins.</text>
</comment>
<dbReference type="Proteomes" id="UP000198728">
    <property type="component" value="Unassembled WGS sequence"/>
</dbReference>
<keyword evidence="6 7" id="KW-0472">Membrane</keyword>
<comment type="similarity">
    <text evidence="7">Belongs to the TRAP transporter large permease family.</text>
</comment>
<dbReference type="InterPro" id="IPR004681">
    <property type="entry name" value="TRAP_DctM"/>
</dbReference>
<dbReference type="PIRSF" id="PIRSF006066">
    <property type="entry name" value="HI0050"/>
    <property type="match status" value="1"/>
</dbReference>
<evidence type="ECO:0000313" key="9">
    <source>
        <dbReference type="EMBL" id="SFC54336.1"/>
    </source>
</evidence>
<feature type="transmembrane region" description="Helical" evidence="7">
    <location>
        <begin position="60"/>
        <end position="82"/>
    </location>
</feature>
<keyword evidence="10" id="KW-1185">Reference proteome</keyword>
<evidence type="ECO:0000256" key="5">
    <source>
        <dbReference type="ARBA" id="ARBA00022989"/>
    </source>
</evidence>
<feature type="transmembrane region" description="Helical" evidence="7">
    <location>
        <begin position="184"/>
        <end position="204"/>
    </location>
</feature>
<evidence type="ECO:0000259" key="8">
    <source>
        <dbReference type="Pfam" id="PF06808"/>
    </source>
</evidence>
<dbReference type="RefSeq" id="WP_218152852.1">
    <property type="nucleotide sequence ID" value="NZ_FOLG01000006.1"/>
</dbReference>
<evidence type="ECO:0000256" key="2">
    <source>
        <dbReference type="ARBA" id="ARBA00022475"/>
    </source>
</evidence>
<feature type="transmembrane region" description="Helical" evidence="7">
    <location>
        <begin position="289"/>
        <end position="313"/>
    </location>
</feature>
<dbReference type="NCBIfam" id="TIGR00786">
    <property type="entry name" value="dctM"/>
    <property type="match status" value="1"/>
</dbReference>
<comment type="caution">
    <text evidence="7">Lacks conserved residue(s) required for the propagation of feature annotation.</text>
</comment>
<keyword evidence="7" id="KW-0813">Transport</keyword>